<protein>
    <recommendedName>
        <fullName evidence="2">Sfi1 spindle body domain-containing protein</fullName>
    </recommendedName>
</protein>
<feature type="region of interest" description="Disordered" evidence="1">
    <location>
        <begin position="324"/>
        <end position="400"/>
    </location>
</feature>
<feature type="region of interest" description="Disordered" evidence="1">
    <location>
        <begin position="126"/>
        <end position="232"/>
    </location>
</feature>
<feature type="compositionally biased region" description="Basic residues" evidence="1">
    <location>
        <begin position="157"/>
        <end position="173"/>
    </location>
</feature>
<dbReference type="EMBL" id="LR026969">
    <property type="protein sequence ID" value="VBB83665.1"/>
    <property type="molecule type" value="Genomic_DNA"/>
</dbReference>
<organism evidence="3 4">
    <name type="scientific">Podospora comata</name>
    <dbReference type="NCBI Taxonomy" id="48703"/>
    <lineage>
        <taxon>Eukaryota</taxon>
        <taxon>Fungi</taxon>
        <taxon>Dikarya</taxon>
        <taxon>Ascomycota</taxon>
        <taxon>Pezizomycotina</taxon>
        <taxon>Sordariomycetes</taxon>
        <taxon>Sordariomycetidae</taxon>
        <taxon>Sordariales</taxon>
        <taxon>Podosporaceae</taxon>
        <taxon>Podospora</taxon>
    </lineage>
</organism>
<feature type="compositionally biased region" description="Basic and acidic residues" evidence="1">
    <location>
        <begin position="208"/>
        <end position="232"/>
    </location>
</feature>
<evidence type="ECO:0000256" key="1">
    <source>
        <dbReference type="SAM" id="MobiDB-lite"/>
    </source>
</evidence>
<feature type="compositionally biased region" description="Polar residues" evidence="1">
    <location>
        <begin position="1080"/>
        <end position="1093"/>
    </location>
</feature>
<proteinExistence type="predicted"/>
<feature type="region of interest" description="Disordered" evidence="1">
    <location>
        <begin position="1"/>
        <end position="34"/>
    </location>
</feature>
<evidence type="ECO:0000259" key="2">
    <source>
        <dbReference type="Pfam" id="PF08457"/>
    </source>
</evidence>
<feature type="region of interest" description="Disordered" evidence="1">
    <location>
        <begin position="272"/>
        <end position="309"/>
    </location>
</feature>
<feature type="region of interest" description="Disordered" evidence="1">
    <location>
        <begin position="1143"/>
        <end position="1218"/>
    </location>
</feature>
<dbReference type="InterPro" id="IPR013665">
    <property type="entry name" value="Sfi1_dom"/>
</dbReference>
<dbReference type="Pfam" id="PF08457">
    <property type="entry name" value="Sfi1"/>
    <property type="match status" value="1"/>
</dbReference>
<dbReference type="Proteomes" id="UP000280685">
    <property type="component" value="Chromosome 6"/>
</dbReference>
<name>A0ABY6SGS4_PODCO</name>
<accession>A0ABY6SGS4</accession>
<feature type="compositionally biased region" description="Low complexity" evidence="1">
    <location>
        <begin position="1156"/>
        <end position="1168"/>
    </location>
</feature>
<sequence>MPPHSSLPLRDGRAGPPLPSSSNTFVNSNSSQLHEPYSDEDIELIHEIVALGESIFPTLPERDKLPTEALFRAAEEILPNHGYDPDDPPSHISRLIFKIGGQRSGETLSHKFRTVLEGMGIKLEFVPSSPPTRPDSLRSFPLTEEETTVELELGTTPRRRQLPQQRRRRHSSVSRRSDRTVVSDEGTYELPIRARSRPRSHSVSFLDEPGRDHSDDESTRPFSRLGRDGRVVHADPRPVLKARTKENIKNWSSATREATREATRNREALRRITNWRRKNEQAGNDELEDATENAVENQRPKQGGPHIPAHFRAHVPIKEVVNLPRGLGSTRPHATTAGNGVNKGRPASPSTIADTEPVYDSPRSDDIINGARRVSDSTAPTQDDDRPRQQESSALSHGDRSAVDIQALEAKLAQLKMAEDEALVKDAFKTWEYYFQIAQDTNRELLAVAEDVEDHDLKNEVIEVWKEEYWALLEEQANIQAFVEHREYTERMEKRATRVYEIYTVRTTITFWHDFALNERDRTAVARRHLVRKKAFEAWRQQLIEDEAKVTNFILMHALQKWSQTTLLSEVRHRVAIKTDQHALIKECLGIMQETQKMHLADTLWSVRIFKFSLNTWLDRANDAMDQHELAIDVDERLVLDEATGIWHEETLYLQDTAMEATVEGLRQECRRTMAYWQEQARLNKLLRWYQDADEEDTRYHVLDTWYSAFQGALQDAEDADAILLREPLTRWENVTKLKMFTERDDQYMILDVLSHWANEERLGFWRRYTDELAMEGTLKQVQAAAFRSQNERAVDERKAISMDNYYVWGDVVDEWLMALDVGVAWKHRWNADVVNIFRTCRPIVDMWLDYHWAILERDRRAARQADSMVKRFRVIGTLDKWPVITEKKRRERLMSSLRQFRRDYKVKLASSCLEWWFHFAGDHVDTSRYAHDTNIHYESEDINGQLNHWLEVARTVGDMQDVAVDAELEVHCNNWIEELHEAQANAEYAINYDEDKTLGQYWQAWEFEALQQTSRNRMALTVKERNDKRWCSQILDEWQQEANPEMAQLDPRTSIMSRRSNRTRTHGSGDDTLGPGGFTASQLVTVNTSTLPDRSRFSRPTYPETPRVPTVSQLGRNPPPSARFSTRSRSLGPMLEFDETSFLPDAETNDPGFMSTPTRRTSTLRPLGYRPTTTPSAILPSPLERGLRSEYGANGSLGSTPGIIRSRLGQPPFRGSTLRTRVEFADISEASAEDQ</sequence>
<feature type="compositionally biased region" description="Low complexity" evidence="1">
    <location>
        <begin position="20"/>
        <end position="31"/>
    </location>
</feature>
<evidence type="ECO:0000313" key="3">
    <source>
        <dbReference type="EMBL" id="VBB83665.1"/>
    </source>
</evidence>
<feature type="domain" description="Sfi1 spindle body" evidence="2">
    <location>
        <begin position="482"/>
        <end position="1042"/>
    </location>
</feature>
<keyword evidence="4" id="KW-1185">Reference proteome</keyword>
<reference evidence="3" key="1">
    <citation type="submission" date="2018-02" db="EMBL/GenBank/DDBJ databases">
        <authorList>
            <person name="Silar P."/>
        </authorList>
    </citation>
    <scope>NUCLEOTIDE SEQUENCE [LARGE SCALE GENOMIC DNA]</scope>
    <source>
        <strain evidence="3">T</strain>
    </source>
</reference>
<feature type="region of interest" description="Disordered" evidence="1">
    <location>
        <begin position="1058"/>
        <end position="1128"/>
    </location>
</feature>
<evidence type="ECO:0000313" key="4">
    <source>
        <dbReference type="Proteomes" id="UP000280685"/>
    </source>
</evidence>
<gene>
    <name evidence="3" type="ORF">PODCO_604320</name>
</gene>